<dbReference type="PROSITE" id="PS51482">
    <property type="entry name" value="DEGV"/>
    <property type="match status" value="1"/>
</dbReference>
<evidence type="ECO:0000256" key="1">
    <source>
        <dbReference type="ARBA" id="ARBA00023121"/>
    </source>
</evidence>
<dbReference type="NCBIfam" id="TIGR00762">
    <property type="entry name" value="DegV"/>
    <property type="match status" value="1"/>
</dbReference>
<dbReference type="OrthoDB" id="9780660at2"/>
<evidence type="ECO:0000313" key="2">
    <source>
        <dbReference type="EMBL" id="SDA42378.1"/>
    </source>
</evidence>
<dbReference type="SUPFAM" id="SSF82549">
    <property type="entry name" value="DAK1/DegV-like"/>
    <property type="match status" value="1"/>
</dbReference>
<gene>
    <name evidence="2" type="ORF">SAMN02910343_00485</name>
</gene>
<dbReference type="GO" id="GO:0008289">
    <property type="term" value="F:lipid binding"/>
    <property type="evidence" value="ECO:0007669"/>
    <property type="project" value="UniProtKB-KW"/>
</dbReference>
<dbReference type="Gene3D" id="3.30.1180.10">
    <property type="match status" value="1"/>
</dbReference>
<dbReference type="PANTHER" id="PTHR33434:SF2">
    <property type="entry name" value="FATTY ACID-BINDING PROTEIN TM_1468"/>
    <property type="match status" value="1"/>
</dbReference>
<accession>A0A1G5V9R6</accession>
<sequence>MIHVVTDTTATVLPEMLAQHPNLHVVPMSLCVDGNYVDEDKITIEQVIEFSEREKTAIPTSQPSTGDFLRVFNEIPEEDGIICIHLTSGVSGTVNGARLAARQSGRKNIAVIDSHTTAIGMRQMIQDAFEMMEAQMPFDEIVSRLNDVALHMHTTFTVPTLDYLRRGGRLGKAAGLIGSILRIKPVIYINDENQVDALDKVRTEKKAIARMVKYLEEHSPCKRIGIVHIMNLERAQALQAKVQEMYPDIEVTCSTGTAVLAAYLGPGLVGIIFESA</sequence>
<dbReference type="InterPro" id="IPR043168">
    <property type="entry name" value="DegV_C"/>
</dbReference>
<dbReference type="GeneID" id="87755529"/>
<dbReference type="InterPro" id="IPR003797">
    <property type="entry name" value="DegV"/>
</dbReference>
<dbReference type="RefSeq" id="WP_091363466.1">
    <property type="nucleotide sequence ID" value="NZ_FMXA01000005.1"/>
</dbReference>
<dbReference type="Gene3D" id="3.40.50.10170">
    <property type="match status" value="1"/>
</dbReference>
<keyword evidence="3" id="KW-1185">Reference proteome</keyword>
<keyword evidence="1" id="KW-0446">Lipid-binding</keyword>
<organism evidence="2 3">
    <name type="scientific">Allisonella histaminiformans</name>
    <dbReference type="NCBI Taxonomy" id="209880"/>
    <lineage>
        <taxon>Bacteria</taxon>
        <taxon>Bacillati</taxon>
        <taxon>Bacillota</taxon>
        <taxon>Negativicutes</taxon>
        <taxon>Veillonellales</taxon>
        <taxon>Veillonellaceae</taxon>
        <taxon>Allisonella</taxon>
    </lineage>
</organism>
<dbReference type="AlphaFoldDB" id="A0A1G5V9R6"/>
<dbReference type="EMBL" id="FMXA01000005">
    <property type="protein sequence ID" value="SDA42378.1"/>
    <property type="molecule type" value="Genomic_DNA"/>
</dbReference>
<reference evidence="2 3" key="1">
    <citation type="submission" date="2016-10" db="EMBL/GenBank/DDBJ databases">
        <authorList>
            <person name="de Groot N.N."/>
        </authorList>
    </citation>
    <scope>NUCLEOTIDE SEQUENCE [LARGE SCALE GENOMIC DNA]</scope>
    <source>
        <strain evidence="2 3">DSM 15230</strain>
    </source>
</reference>
<dbReference type="Proteomes" id="UP000199689">
    <property type="component" value="Unassembled WGS sequence"/>
</dbReference>
<name>A0A1G5V9R6_9FIRM</name>
<protein>
    <submittedName>
        <fullName evidence="2">EDD domain protein, DegV family</fullName>
    </submittedName>
</protein>
<dbReference type="Pfam" id="PF02645">
    <property type="entry name" value="DegV"/>
    <property type="match status" value="1"/>
</dbReference>
<dbReference type="InterPro" id="IPR050270">
    <property type="entry name" value="DegV_domain_contain"/>
</dbReference>
<proteinExistence type="predicted"/>
<dbReference type="PANTHER" id="PTHR33434">
    <property type="entry name" value="DEGV DOMAIN-CONTAINING PROTEIN DR_1986-RELATED"/>
    <property type="match status" value="1"/>
</dbReference>
<evidence type="ECO:0000313" key="3">
    <source>
        <dbReference type="Proteomes" id="UP000199689"/>
    </source>
</evidence>